<keyword evidence="2" id="KW-0813">Transport</keyword>
<organism evidence="5 6">
    <name type="scientific">Christiangramia echinicola</name>
    <dbReference type="NCBI Taxonomy" id="279359"/>
    <lineage>
        <taxon>Bacteria</taxon>
        <taxon>Pseudomonadati</taxon>
        <taxon>Bacteroidota</taxon>
        <taxon>Flavobacteriia</taxon>
        <taxon>Flavobacteriales</taxon>
        <taxon>Flavobacteriaceae</taxon>
        <taxon>Christiangramia</taxon>
    </lineage>
</organism>
<proteinExistence type="inferred from homology"/>
<feature type="domain" description="CusB-like beta-barrel" evidence="3">
    <location>
        <begin position="235"/>
        <end position="305"/>
    </location>
</feature>
<dbReference type="InterPro" id="IPR006143">
    <property type="entry name" value="RND_pump_MFP"/>
</dbReference>
<sequence>MKLIKILTLNICFLVIACAEKSEEKPEEENTPNETQQAEKEVMLTSAQYDALDIKVDTLTKRMMSGFVEANGHLEVPPQSEATVTPVIGGNVSSIKVIEGDVVEKGSLLAYLSHPDIIKVQTEYINTANRLEYLRKDFARQKKLYEAGVGSGETFQKAESELQSAKGHVKGMEAQLRQLHINPESIRDGDIQQQIPILSPINGAIQKVNIKTGQFVQAQTNMFEIINTHHVHADLMVFEKDVAKVEKGQKVYFNITSQPGKEWEASILSIGKNFEQEPKALHVHAEIKDRTENLVPGMYVRGRIAVEDMRTLAFPVSAIARNADKFFVFSAEREGDAWSFKPIEISTGAQDNEWIEVRFLEEQPADNKYAFNNAYYLMAEMNKGEGGGHHH</sequence>
<protein>
    <submittedName>
        <fullName evidence="5">Membrane fusion protein, cobalt-zinc-cadmium efflux system</fullName>
    </submittedName>
</protein>
<dbReference type="EMBL" id="LT629745">
    <property type="protein sequence ID" value="SDS28037.1"/>
    <property type="molecule type" value="Genomic_DNA"/>
</dbReference>
<gene>
    <name evidence="5" type="ORF">SAMN04488552_2673</name>
</gene>
<dbReference type="GO" id="GO:0030313">
    <property type="term" value="C:cell envelope"/>
    <property type="evidence" value="ECO:0007669"/>
    <property type="project" value="TreeGrafter"/>
</dbReference>
<dbReference type="RefSeq" id="WP_089663299.1">
    <property type="nucleotide sequence ID" value="NZ_LT629745.1"/>
</dbReference>
<dbReference type="PROSITE" id="PS51257">
    <property type="entry name" value="PROKAR_LIPOPROTEIN"/>
    <property type="match status" value="1"/>
</dbReference>
<dbReference type="GO" id="GO:0060003">
    <property type="term" value="P:copper ion export"/>
    <property type="evidence" value="ECO:0007669"/>
    <property type="project" value="TreeGrafter"/>
</dbReference>
<evidence type="ECO:0000313" key="5">
    <source>
        <dbReference type="EMBL" id="SDS28037.1"/>
    </source>
</evidence>
<accession>A0A1H1QX98</accession>
<dbReference type="Gene3D" id="2.40.30.170">
    <property type="match status" value="1"/>
</dbReference>
<dbReference type="GO" id="GO:0016020">
    <property type="term" value="C:membrane"/>
    <property type="evidence" value="ECO:0007669"/>
    <property type="project" value="InterPro"/>
</dbReference>
<name>A0A1H1QX98_9FLAO</name>
<dbReference type="GO" id="GO:0022857">
    <property type="term" value="F:transmembrane transporter activity"/>
    <property type="evidence" value="ECO:0007669"/>
    <property type="project" value="InterPro"/>
</dbReference>
<dbReference type="Pfam" id="PF25954">
    <property type="entry name" value="Beta-barrel_RND_2"/>
    <property type="match status" value="1"/>
</dbReference>
<dbReference type="PANTHER" id="PTHR30097">
    <property type="entry name" value="CATION EFFLUX SYSTEM PROTEIN CUSB"/>
    <property type="match status" value="1"/>
</dbReference>
<dbReference type="Gene3D" id="1.10.287.470">
    <property type="entry name" value="Helix hairpin bin"/>
    <property type="match status" value="1"/>
</dbReference>
<keyword evidence="6" id="KW-1185">Reference proteome</keyword>
<feature type="domain" description="CzcB-like barrel-sandwich hybrid" evidence="4">
    <location>
        <begin position="81"/>
        <end position="225"/>
    </location>
</feature>
<dbReference type="Proteomes" id="UP000198858">
    <property type="component" value="Chromosome I"/>
</dbReference>
<evidence type="ECO:0000259" key="4">
    <source>
        <dbReference type="Pfam" id="PF25973"/>
    </source>
</evidence>
<dbReference type="Gene3D" id="2.40.50.100">
    <property type="match status" value="1"/>
</dbReference>
<dbReference type="GO" id="GO:0015679">
    <property type="term" value="P:plasma membrane copper ion transport"/>
    <property type="evidence" value="ECO:0007669"/>
    <property type="project" value="TreeGrafter"/>
</dbReference>
<dbReference type="InterPro" id="IPR058792">
    <property type="entry name" value="Beta-barrel_RND_2"/>
</dbReference>
<evidence type="ECO:0000313" key="6">
    <source>
        <dbReference type="Proteomes" id="UP000198858"/>
    </source>
</evidence>
<dbReference type="SUPFAM" id="SSF111369">
    <property type="entry name" value="HlyD-like secretion proteins"/>
    <property type="match status" value="1"/>
</dbReference>
<dbReference type="STRING" id="1250231.SAMN04488552_2673"/>
<dbReference type="InterPro" id="IPR058647">
    <property type="entry name" value="BSH_CzcB-like"/>
</dbReference>
<evidence type="ECO:0000256" key="1">
    <source>
        <dbReference type="ARBA" id="ARBA00009477"/>
    </source>
</evidence>
<dbReference type="NCBIfam" id="TIGR01730">
    <property type="entry name" value="RND_mfp"/>
    <property type="match status" value="1"/>
</dbReference>
<evidence type="ECO:0000259" key="3">
    <source>
        <dbReference type="Pfam" id="PF25954"/>
    </source>
</evidence>
<dbReference type="InterPro" id="IPR051909">
    <property type="entry name" value="MFP_Cation_Efflux"/>
</dbReference>
<reference evidence="5 6" key="1">
    <citation type="submission" date="2016-10" db="EMBL/GenBank/DDBJ databases">
        <authorList>
            <person name="Varghese N."/>
            <person name="Submissions S."/>
        </authorList>
    </citation>
    <scope>NUCLEOTIDE SEQUENCE [LARGE SCALE GENOMIC DNA]</scope>
    <source>
        <strain evidence="5 6">Mar_2010_102</strain>
    </source>
</reference>
<comment type="similarity">
    <text evidence="1">Belongs to the membrane fusion protein (MFP) (TC 8.A.1) family.</text>
</comment>
<dbReference type="Pfam" id="PF25973">
    <property type="entry name" value="BSH_CzcB"/>
    <property type="match status" value="1"/>
</dbReference>
<dbReference type="PANTHER" id="PTHR30097:SF4">
    <property type="entry name" value="SLR6042 PROTEIN"/>
    <property type="match status" value="1"/>
</dbReference>
<dbReference type="AlphaFoldDB" id="A0A1H1QX98"/>
<evidence type="ECO:0000256" key="2">
    <source>
        <dbReference type="ARBA" id="ARBA00022448"/>
    </source>
</evidence>